<dbReference type="InterPro" id="IPR023827">
    <property type="entry name" value="Peptidase_S8_Asp-AS"/>
</dbReference>
<dbReference type="PROSITE" id="PS00136">
    <property type="entry name" value="SUBTILASE_ASP"/>
    <property type="match status" value="1"/>
</dbReference>
<keyword evidence="4 10" id="KW-0645">Protease</keyword>
<dbReference type="InterPro" id="IPR023834">
    <property type="entry name" value="T7SS_pept_S8A_mycosin"/>
</dbReference>
<evidence type="ECO:0000256" key="10">
    <source>
        <dbReference type="PROSITE-ProRule" id="PRU01240"/>
    </source>
</evidence>
<keyword evidence="3" id="KW-1003">Cell membrane</keyword>
<evidence type="ECO:0000256" key="5">
    <source>
        <dbReference type="ARBA" id="ARBA00022692"/>
    </source>
</evidence>
<dbReference type="InterPro" id="IPR000209">
    <property type="entry name" value="Peptidase_S8/S53_dom"/>
</dbReference>
<dbReference type="NCBIfam" id="TIGR03921">
    <property type="entry name" value="T7SS_mycosin"/>
    <property type="match status" value="1"/>
</dbReference>
<dbReference type="RefSeq" id="WP_184535807.1">
    <property type="nucleotide sequence ID" value="NZ_JACHJW010000001.1"/>
</dbReference>
<keyword evidence="6 10" id="KW-0378">Hydrolase</keyword>
<feature type="chain" id="PRO_5031281836" evidence="13">
    <location>
        <begin position="29"/>
        <end position="378"/>
    </location>
</feature>
<evidence type="ECO:0000313" key="15">
    <source>
        <dbReference type="EMBL" id="MBB4959973.1"/>
    </source>
</evidence>
<keyword evidence="5 12" id="KW-0812">Transmembrane</keyword>
<keyword evidence="13" id="KW-0732">Signal</keyword>
<dbReference type="SUPFAM" id="SSF52743">
    <property type="entry name" value="Subtilisin-like"/>
    <property type="match status" value="1"/>
</dbReference>
<dbReference type="PANTHER" id="PTHR43806">
    <property type="entry name" value="PEPTIDASE S8"/>
    <property type="match status" value="1"/>
</dbReference>
<evidence type="ECO:0000256" key="8">
    <source>
        <dbReference type="ARBA" id="ARBA00022989"/>
    </source>
</evidence>
<keyword evidence="16" id="KW-1185">Reference proteome</keyword>
<comment type="similarity">
    <text evidence="2 10">Belongs to the peptidase S8 family.</text>
</comment>
<organism evidence="15 16">
    <name type="scientific">Micromonospora polyrhachis</name>
    <dbReference type="NCBI Taxonomy" id="1282883"/>
    <lineage>
        <taxon>Bacteria</taxon>
        <taxon>Bacillati</taxon>
        <taxon>Actinomycetota</taxon>
        <taxon>Actinomycetes</taxon>
        <taxon>Micromonosporales</taxon>
        <taxon>Micromonosporaceae</taxon>
        <taxon>Micromonospora</taxon>
    </lineage>
</organism>
<dbReference type="Proteomes" id="UP000578819">
    <property type="component" value="Unassembled WGS sequence"/>
</dbReference>
<dbReference type="PANTHER" id="PTHR43806:SF11">
    <property type="entry name" value="CEREVISIN-RELATED"/>
    <property type="match status" value="1"/>
</dbReference>
<proteinExistence type="inferred from homology"/>
<dbReference type="PROSITE" id="PS51892">
    <property type="entry name" value="SUBTILASE"/>
    <property type="match status" value="1"/>
</dbReference>
<evidence type="ECO:0000259" key="14">
    <source>
        <dbReference type="Pfam" id="PF00082"/>
    </source>
</evidence>
<feature type="domain" description="Peptidase S8/S53" evidence="14">
    <location>
        <begin position="52"/>
        <end position="298"/>
    </location>
</feature>
<gene>
    <name evidence="15" type="ORF">FHR38_003706</name>
</gene>
<evidence type="ECO:0000256" key="6">
    <source>
        <dbReference type="ARBA" id="ARBA00022801"/>
    </source>
</evidence>
<evidence type="ECO:0000256" key="2">
    <source>
        <dbReference type="ARBA" id="ARBA00011073"/>
    </source>
</evidence>
<evidence type="ECO:0000256" key="12">
    <source>
        <dbReference type="SAM" id="Phobius"/>
    </source>
</evidence>
<dbReference type="InterPro" id="IPR050131">
    <property type="entry name" value="Peptidase_S8_subtilisin-like"/>
</dbReference>
<protein>
    <submittedName>
        <fullName evidence="15">Type VII secretion-associated serine protease mycosin</fullName>
    </submittedName>
</protein>
<evidence type="ECO:0000256" key="9">
    <source>
        <dbReference type="ARBA" id="ARBA00023136"/>
    </source>
</evidence>
<feature type="active site" description="Charge relay system" evidence="10">
    <location>
        <position position="95"/>
    </location>
</feature>
<dbReference type="GO" id="GO:0005886">
    <property type="term" value="C:plasma membrane"/>
    <property type="evidence" value="ECO:0007669"/>
    <property type="project" value="UniProtKB-SubCell"/>
</dbReference>
<dbReference type="PRINTS" id="PR00723">
    <property type="entry name" value="SUBTILISIN"/>
</dbReference>
<evidence type="ECO:0000256" key="4">
    <source>
        <dbReference type="ARBA" id="ARBA00022670"/>
    </source>
</evidence>
<feature type="signal peptide" evidence="13">
    <location>
        <begin position="1"/>
        <end position="28"/>
    </location>
</feature>
<reference evidence="15 16" key="1">
    <citation type="submission" date="2020-08" db="EMBL/GenBank/DDBJ databases">
        <title>Sequencing the genomes of 1000 actinobacteria strains.</title>
        <authorList>
            <person name="Klenk H.-P."/>
        </authorList>
    </citation>
    <scope>NUCLEOTIDE SEQUENCE [LARGE SCALE GENOMIC DNA]</scope>
    <source>
        <strain evidence="15 16">DSM 45886</strain>
    </source>
</reference>
<keyword evidence="8 12" id="KW-1133">Transmembrane helix</keyword>
<comment type="subcellular location">
    <subcellularLocation>
        <location evidence="1">Cell membrane</location>
        <topology evidence="1">Single-pass membrane protein</topology>
    </subcellularLocation>
</comment>
<evidence type="ECO:0000256" key="11">
    <source>
        <dbReference type="SAM" id="MobiDB-lite"/>
    </source>
</evidence>
<dbReference type="AlphaFoldDB" id="A0A7W7WR53"/>
<name>A0A7W7WR53_9ACTN</name>
<evidence type="ECO:0000256" key="1">
    <source>
        <dbReference type="ARBA" id="ARBA00004162"/>
    </source>
</evidence>
<dbReference type="InterPro" id="IPR015500">
    <property type="entry name" value="Peptidase_S8_subtilisin-rel"/>
</dbReference>
<dbReference type="GO" id="GO:0004252">
    <property type="term" value="F:serine-type endopeptidase activity"/>
    <property type="evidence" value="ECO:0007669"/>
    <property type="project" value="UniProtKB-UniRule"/>
</dbReference>
<dbReference type="InterPro" id="IPR036852">
    <property type="entry name" value="Peptidase_S8/S53_dom_sf"/>
</dbReference>
<evidence type="ECO:0000256" key="13">
    <source>
        <dbReference type="SAM" id="SignalP"/>
    </source>
</evidence>
<evidence type="ECO:0000256" key="3">
    <source>
        <dbReference type="ARBA" id="ARBA00022475"/>
    </source>
</evidence>
<feature type="active site" description="Charge relay system" evidence="10">
    <location>
        <position position="250"/>
    </location>
</feature>
<dbReference type="EMBL" id="JACHJW010000001">
    <property type="protein sequence ID" value="MBB4959973.1"/>
    <property type="molecule type" value="Genomic_DNA"/>
</dbReference>
<keyword evidence="9 12" id="KW-0472">Membrane</keyword>
<comment type="caution">
    <text evidence="15">The sequence shown here is derived from an EMBL/GenBank/DDBJ whole genome shotgun (WGS) entry which is preliminary data.</text>
</comment>
<dbReference type="GO" id="GO:0006508">
    <property type="term" value="P:proteolysis"/>
    <property type="evidence" value="ECO:0007669"/>
    <property type="project" value="UniProtKB-KW"/>
</dbReference>
<accession>A0A7W7WR53</accession>
<evidence type="ECO:0000313" key="16">
    <source>
        <dbReference type="Proteomes" id="UP000578819"/>
    </source>
</evidence>
<evidence type="ECO:0000256" key="7">
    <source>
        <dbReference type="ARBA" id="ARBA00022825"/>
    </source>
</evidence>
<feature type="active site" description="Charge relay system" evidence="10">
    <location>
        <position position="61"/>
    </location>
</feature>
<keyword evidence="7 10" id="KW-0720">Serine protease</keyword>
<sequence length="378" mass="38734">MKSRILSVTLAVICATMATALPARPAQADRIREDQWHLRFLNTAEAHKISQGEGVKVAVIDSGVAPHPDLRNNLLPGTVTAQGESGDGQDDYSSHGTAMAGLIAAHSRGSSNGALGIAPKAKILPVRYSKPGVVGINDDLAEGVEWAIEKKARVISISAGGASSPRLRSAISSAISADILIIAAAGNQPDDLGVVFPAMLEGVVAVGATDRTGNRSSVSVTGKQLDIVAPGVDIYSTSINGKYTRGTGTSDATAIVAGAAALVRSKYPELSAEEAVHRLTSTAIDKGAPGRDDEYGYGVLDLVAALTADVPPLKPVQNSAAPTPPGTNPTALPDTGASGGNGISSTVITFTALAALAVGLMVIVLVLYLRRATIERRR</sequence>
<feature type="transmembrane region" description="Helical" evidence="12">
    <location>
        <begin position="347"/>
        <end position="369"/>
    </location>
</feature>
<dbReference type="Pfam" id="PF00082">
    <property type="entry name" value="Peptidase_S8"/>
    <property type="match status" value="1"/>
</dbReference>
<dbReference type="Gene3D" id="3.40.50.200">
    <property type="entry name" value="Peptidase S8/S53 domain"/>
    <property type="match status" value="1"/>
</dbReference>
<feature type="region of interest" description="Disordered" evidence="11">
    <location>
        <begin position="314"/>
        <end position="337"/>
    </location>
</feature>